<dbReference type="Pfam" id="PF14520">
    <property type="entry name" value="HHH_5"/>
    <property type="match status" value="1"/>
</dbReference>
<protein>
    <recommendedName>
        <fullName evidence="6">Holliday junction branch migration complex subunit RuvA</fullName>
    </recommendedName>
</protein>
<keyword evidence="9" id="KW-1185">Reference proteome</keyword>
<keyword evidence="4 6" id="KW-0233">DNA recombination</keyword>
<evidence type="ECO:0000256" key="6">
    <source>
        <dbReference type="HAMAP-Rule" id="MF_00031"/>
    </source>
</evidence>
<dbReference type="NCBIfam" id="TIGR00084">
    <property type="entry name" value="ruvA"/>
    <property type="match status" value="1"/>
</dbReference>
<evidence type="ECO:0000313" key="8">
    <source>
        <dbReference type="EMBL" id="ERP32052.1"/>
    </source>
</evidence>
<dbReference type="InterPro" id="IPR010994">
    <property type="entry name" value="RuvA_2-like"/>
</dbReference>
<dbReference type="GO" id="GO:0006281">
    <property type="term" value="P:DNA repair"/>
    <property type="evidence" value="ECO:0007669"/>
    <property type="project" value="UniProtKB-UniRule"/>
</dbReference>
<keyword evidence="8" id="KW-0547">Nucleotide-binding</keyword>
<feature type="domain" description="Helix-hairpin-helix DNA-binding motif class 1" evidence="7">
    <location>
        <begin position="73"/>
        <end position="92"/>
    </location>
</feature>
<dbReference type="OrthoDB" id="5293449at2"/>
<dbReference type="AlphaFoldDB" id="U7DA95"/>
<dbReference type="Gene3D" id="1.10.8.10">
    <property type="entry name" value="DNA helicase RuvA subunit, C-terminal domain"/>
    <property type="match status" value="1"/>
</dbReference>
<evidence type="ECO:0000256" key="1">
    <source>
        <dbReference type="ARBA" id="ARBA00022490"/>
    </source>
</evidence>
<dbReference type="InterPro" id="IPR000085">
    <property type="entry name" value="RuvA"/>
</dbReference>
<keyword evidence="5 6" id="KW-0234">DNA repair</keyword>
<dbReference type="InterPro" id="IPR003583">
    <property type="entry name" value="Hlx-hairpin-Hlx_DNA-bd_motif"/>
</dbReference>
<dbReference type="GO" id="GO:0005524">
    <property type="term" value="F:ATP binding"/>
    <property type="evidence" value="ECO:0007669"/>
    <property type="project" value="InterPro"/>
</dbReference>
<comment type="domain">
    <text evidence="6">Has three domains with a flexible linker between the domains II and III and assumes an 'L' shape. Domain III is highly mobile and contacts RuvB.</text>
</comment>
<keyword evidence="8" id="KW-0067">ATP-binding</keyword>
<dbReference type="SUPFAM" id="SSF50249">
    <property type="entry name" value="Nucleic acid-binding proteins"/>
    <property type="match status" value="1"/>
</dbReference>
<dbReference type="GO" id="GO:0000400">
    <property type="term" value="F:four-way junction DNA binding"/>
    <property type="evidence" value="ECO:0007669"/>
    <property type="project" value="UniProtKB-UniRule"/>
</dbReference>
<comment type="subcellular location">
    <subcellularLocation>
        <location evidence="6">Cytoplasm</location>
    </subcellularLocation>
</comment>
<gene>
    <name evidence="6" type="primary">ruvA</name>
    <name evidence="8" type="ORF">CALK_1034</name>
</gene>
<reference evidence="8 9" key="1">
    <citation type="journal article" date="2013" name="Environ. Microbiol.">
        <title>Genome analysis of Chitinivibrio alkaliphilus gen. nov., sp. nov., a novel extremely haloalkaliphilic anaerobic chitinolytic bacterium from the candidate phylum Termite Group 3.</title>
        <authorList>
            <person name="Sorokin D.Y."/>
            <person name="Gumerov V.M."/>
            <person name="Rakitin A.L."/>
            <person name="Beletsky A.V."/>
            <person name="Damste J.S."/>
            <person name="Muyzer G."/>
            <person name="Mardanov A.V."/>
            <person name="Ravin N.V."/>
        </authorList>
    </citation>
    <scope>NUCLEOTIDE SEQUENCE [LARGE SCALE GENOMIC DNA]</scope>
    <source>
        <strain evidence="8 9">ACht1</strain>
    </source>
</reference>
<accession>U7DA95</accession>
<sequence>MYEFIRGIHVSSGIDYAVIDAGGVGYRLGISHNCSIALPPRGEEACLFVHFHVTENSQTLYGFIDHQERSLFEILIGVNKIGPRVALNILSTLTVSEIVSAVTQERPALFTSVSGVGAKTASRLVLELQDKLDMELMGTSLSPSTNEHVEQEGASEYTLEDEAYTGLIALGFTDGQIKKALERMRQSDTVCETVEECITKALQVI</sequence>
<evidence type="ECO:0000256" key="4">
    <source>
        <dbReference type="ARBA" id="ARBA00023172"/>
    </source>
</evidence>
<dbReference type="Proteomes" id="UP000017148">
    <property type="component" value="Unassembled WGS sequence"/>
</dbReference>
<dbReference type="Pfam" id="PF01330">
    <property type="entry name" value="RuvA_N"/>
    <property type="match status" value="1"/>
</dbReference>
<dbReference type="STRING" id="1313304.CALK_1034"/>
<dbReference type="InterPro" id="IPR011114">
    <property type="entry name" value="RuvA_C"/>
</dbReference>
<feature type="domain" description="Helix-hairpin-helix DNA-binding motif class 1" evidence="7">
    <location>
        <begin position="108"/>
        <end position="127"/>
    </location>
</feature>
<dbReference type="RefSeq" id="WP_022636527.1">
    <property type="nucleotide sequence ID" value="NZ_ASJR01000007.1"/>
</dbReference>
<dbReference type="SMART" id="SM00278">
    <property type="entry name" value="HhH1"/>
    <property type="match status" value="2"/>
</dbReference>
<dbReference type="InterPro" id="IPR013849">
    <property type="entry name" value="DNA_helicase_Holl-junc_RuvA_I"/>
</dbReference>
<evidence type="ECO:0000256" key="3">
    <source>
        <dbReference type="ARBA" id="ARBA00023125"/>
    </source>
</evidence>
<dbReference type="Gene3D" id="1.10.150.20">
    <property type="entry name" value="5' to 3' exonuclease, C-terminal subdomain"/>
    <property type="match status" value="1"/>
</dbReference>
<comment type="caution">
    <text evidence="6">Lacks conserved residue(s) required for the propagation of feature annotation.</text>
</comment>
<dbReference type="Pfam" id="PF07499">
    <property type="entry name" value="RuvA_C"/>
    <property type="match status" value="1"/>
</dbReference>
<dbReference type="GO" id="GO:0009379">
    <property type="term" value="C:Holliday junction helicase complex"/>
    <property type="evidence" value="ECO:0007669"/>
    <property type="project" value="InterPro"/>
</dbReference>
<dbReference type="InterPro" id="IPR012340">
    <property type="entry name" value="NA-bd_OB-fold"/>
</dbReference>
<keyword evidence="3 6" id="KW-0238">DNA-binding</keyword>
<comment type="subunit">
    <text evidence="6">Homotetramer. Forms an RuvA(8)-RuvB(12)-Holliday junction (HJ) complex. HJ DNA is sandwiched between 2 RuvA tetramers; dsDNA enters through RuvA and exits via RuvB. An RuvB hexamer assembles on each DNA strand where it exits the tetramer. Each RuvB hexamer is contacted by two RuvA subunits (via domain III) on 2 adjacent RuvB subunits; this complex drives branch migration. In the full resolvosome a probable DNA-RuvA(4)-RuvB(12)-RuvC(2) complex forms which resolves the HJ.</text>
</comment>
<evidence type="ECO:0000313" key="9">
    <source>
        <dbReference type="Proteomes" id="UP000017148"/>
    </source>
</evidence>
<keyword evidence="8" id="KW-0347">Helicase</keyword>
<organism evidence="8 9">
    <name type="scientific">Chitinivibrio alkaliphilus ACht1</name>
    <dbReference type="NCBI Taxonomy" id="1313304"/>
    <lineage>
        <taxon>Bacteria</taxon>
        <taxon>Pseudomonadati</taxon>
        <taxon>Fibrobacterota</taxon>
        <taxon>Chitinivibrionia</taxon>
        <taxon>Chitinivibrionales</taxon>
        <taxon>Chitinivibrionaceae</taxon>
        <taxon>Chitinivibrio</taxon>
    </lineage>
</organism>
<evidence type="ECO:0000256" key="2">
    <source>
        <dbReference type="ARBA" id="ARBA00022763"/>
    </source>
</evidence>
<proteinExistence type="inferred from homology"/>
<dbReference type="CDD" id="cd14332">
    <property type="entry name" value="UBA_RuvA_C"/>
    <property type="match status" value="1"/>
</dbReference>
<dbReference type="SUPFAM" id="SSF47781">
    <property type="entry name" value="RuvA domain 2-like"/>
    <property type="match status" value="1"/>
</dbReference>
<keyword evidence="8" id="KW-0378">Hydrolase</keyword>
<name>U7DA95_9BACT</name>
<comment type="function">
    <text evidence="6">The RuvA-RuvB-RuvC complex processes Holliday junction (HJ) DNA during genetic recombination and DNA repair, while the RuvA-RuvB complex plays an important role in the rescue of blocked DNA replication forks via replication fork reversal (RFR). RuvA specifically binds to HJ cruciform DNA, conferring on it an open structure. The RuvB hexamer acts as an ATP-dependent pump, pulling dsDNA into and through the RuvAB complex. HJ branch migration allows RuvC to scan DNA until it finds its consensus sequence, where it cleaves and resolves the cruciform DNA.</text>
</comment>
<dbReference type="GO" id="GO:0006310">
    <property type="term" value="P:DNA recombination"/>
    <property type="evidence" value="ECO:0007669"/>
    <property type="project" value="UniProtKB-UniRule"/>
</dbReference>
<evidence type="ECO:0000259" key="7">
    <source>
        <dbReference type="SMART" id="SM00278"/>
    </source>
</evidence>
<dbReference type="GO" id="GO:0048476">
    <property type="term" value="C:Holliday junction resolvase complex"/>
    <property type="evidence" value="ECO:0007669"/>
    <property type="project" value="UniProtKB-UniRule"/>
</dbReference>
<dbReference type="GO" id="GO:0005737">
    <property type="term" value="C:cytoplasm"/>
    <property type="evidence" value="ECO:0007669"/>
    <property type="project" value="UniProtKB-SubCell"/>
</dbReference>
<dbReference type="HAMAP" id="MF_00031">
    <property type="entry name" value="DNA_HJ_migration_RuvA"/>
    <property type="match status" value="1"/>
</dbReference>
<keyword evidence="1 6" id="KW-0963">Cytoplasm</keyword>
<dbReference type="Gene3D" id="2.40.50.140">
    <property type="entry name" value="Nucleic acid-binding proteins"/>
    <property type="match status" value="1"/>
</dbReference>
<dbReference type="eggNOG" id="COG0632">
    <property type="taxonomic scope" value="Bacteria"/>
</dbReference>
<feature type="region of interest" description="Domain III" evidence="6">
    <location>
        <begin position="152"/>
        <end position="205"/>
    </location>
</feature>
<comment type="caution">
    <text evidence="8">The sequence shown here is derived from an EMBL/GenBank/DDBJ whole genome shotgun (WGS) entry which is preliminary data.</text>
</comment>
<feature type="region of interest" description="Domain I" evidence="6">
    <location>
        <begin position="1"/>
        <end position="64"/>
    </location>
</feature>
<dbReference type="EMBL" id="ASJR01000007">
    <property type="protein sequence ID" value="ERP32052.1"/>
    <property type="molecule type" value="Genomic_DNA"/>
</dbReference>
<keyword evidence="2 6" id="KW-0227">DNA damage</keyword>
<comment type="similarity">
    <text evidence="6">Belongs to the RuvA family.</text>
</comment>
<dbReference type="GO" id="GO:0009378">
    <property type="term" value="F:four-way junction helicase activity"/>
    <property type="evidence" value="ECO:0007669"/>
    <property type="project" value="InterPro"/>
</dbReference>
<evidence type="ECO:0000256" key="5">
    <source>
        <dbReference type="ARBA" id="ARBA00023204"/>
    </source>
</evidence>